<evidence type="ECO:0000256" key="3">
    <source>
        <dbReference type="ARBA" id="ARBA00022722"/>
    </source>
</evidence>
<evidence type="ECO:0000313" key="14">
    <source>
        <dbReference type="Proteomes" id="UP000887226"/>
    </source>
</evidence>
<keyword evidence="3" id="KW-0540">Nuclease</keyword>
<organism evidence="13 14">
    <name type="scientific">Calycina marina</name>
    <dbReference type="NCBI Taxonomy" id="1763456"/>
    <lineage>
        <taxon>Eukaryota</taxon>
        <taxon>Fungi</taxon>
        <taxon>Dikarya</taxon>
        <taxon>Ascomycota</taxon>
        <taxon>Pezizomycotina</taxon>
        <taxon>Leotiomycetes</taxon>
        <taxon>Helotiales</taxon>
        <taxon>Pezizellaceae</taxon>
        <taxon>Calycina</taxon>
    </lineage>
</organism>
<proteinExistence type="inferred from homology"/>
<dbReference type="PANTHER" id="PTHR12415:SF0">
    <property type="entry name" value="TYROSYL-DNA PHOSPHODIESTERASE 1"/>
    <property type="match status" value="1"/>
</dbReference>
<feature type="active site" description="Nucleophile" evidence="9">
    <location>
        <position position="155"/>
    </location>
</feature>
<evidence type="ECO:0000256" key="9">
    <source>
        <dbReference type="PIRSR" id="PIRSR610347-1"/>
    </source>
</evidence>
<dbReference type="InterPro" id="IPR010347">
    <property type="entry name" value="Tdp1"/>
</dbReference>
<dbReference type="CDD" id="cd09194">
    <property type="entry name" value="PLDc_yTdp1_1"/>
    <property type="match status" value="1"/>
</dbReference>
<evidence type="ECO:0000256" key="5">
    <source>
        <dbReference type="ARBA" id="ARBA00022801"/>
    </source>
</evidence>
<dbReference type="Gene3D" id="3.30.870.10">
    <property type="entry name" value="Endonuclease Chain A"/>
    <property type="match status" value="2"/>
</dbReference>
<comment type="caution">
    <text evidence="13">The sequence shown here is derived from an EMBL/GenBank/DDBJ whole genome shotgun (WGS) entry which is preliminary data.</text>
</comment>
<evidence type="ECO:0000256" key="4">
    <source>
        <dbReference type="ARBA" id="ARBA00022763"/>
    </source>
</evidence>
<feature type="active site" description="Proton donor/acceptor" evidence="9">
    <location>
        <position position="407"/>
    </location>
</feature>
<dbReference type="AlphaFoldDB" id="A0A9P8CHQ8"/>
<keyword evidence="5" id="KW-0378">Hydrolase</keyword>
<evidence type="ECO:0000256" key="1">
    <source>
        <dbReference type="ARBA" id="ARBA00004123"/>
    </source>
</evidence>
<keyword evidence="4" id="KW-0227">DNA damage</keyword>
<evidence type="ECO:0000313" key="13">
    <source>
        <dbReference type="EMBL" id="KAG9247035.1"/>
    </source>
</evidence>
<comment type="subcellular location">
    <subcellularLocation>
        <location evidence="1">Nucleus</location>
    </subcellularLocation>
</comment>
<dbReference type="OrthoDB" id="47785at2759"/>
<reference evidence="13" key="1">
    <citation type="journal article" date="2021" name="IMA Fungus">
        <title>Genomic characterization of three marine fungi, including Emericellopsis atlantica sp. nov. with signatures of a generalist lifestyle and marine biomass degradation.</title>
        <authorList>
            <person name="Hagestad O.C."/>
            <person name="Hou L."/>
            <person name="Andersen J.H."/>
            <person name="Hansen E.H."/>
            <person name="Altermark B."/>
            <person name="Li C."/>
            <person name="Kuhnert E."/>
            <person name="Cox R.J."/>
            <person name="Crous P.W."/>
            <person name="Spatafora J.W."/>
            <person name="Lail K."/>
            <person name="Amirebrahimi M."/>
            <person name="Lipzen A."/>
            <person name="Pangilinan J."/>
            <person name="Andreopoulos W."/>
            <person name="Hayes R.D."/>
            <person name="Ng V."/>
            <person name="Grigoriev I.V."/>
            <person name="Jackson S.A."/>
            <person name="Sutton T.D.S."/>
            <person name="Dobson A.D.W."/>
            <person name="Rama T."/>
        </authorList>
    </citation>
    <scope>NUCLEOTIDE SEQUENCE</scope>
    <source>
        <strain evidence="13">TRa3180A</strain>
    </source>
</reference>
<evidence type="ECO:0000256" key="12">
    <source>
        <dbReference type="SAM" id="MobiDB-lite"/>
    </source>
</evidence>
<keyword evidence="8" id="KW-0539">Nucleus</keyword>
<dbReference type="GO" id="GO:0004527">
    <property type="term" value="F:exonuclease activity"/>
    <property type="evidence" value="ECO:0007669"/>
    <property type="project" value="UniProtKB-KW"/>
</dbReference>
<dbReference type="Pfam" id="PF06087">
    <property type="entry name" value="Tyr-DNA_phospho"/>
    <property type="match status" value="1"/>
</dbReference>
<evidence type="ECO:0000256" key="2">
    <source>
        <dbReference type="ARBA" id="ARBA00010205"/>
    </source>
</evidence>
<accession>A0A9P8CHQ8</accession>
<dbReference type="GO" id="GO:0005634">
    <property type="term" value="C:nucleus"/>
    <property type="evidence" value="ECO:0007669"/>
    <property type="project" value="UniProtKB-SubCell"/>
</dbReference>
<keyword evidence="6" id="KW-0269">Exonuclease</keyword>
<dbReference type="GO" id="GO:0006281">
    <property type="term" value="P:DNA repair"/>
    <property type="evidence" value="ECO:0007669"/>
    <property type="project" value="UniProtKB-KW"/>
</dbReference>
<keyword evidence="14" id="KW-1185">Reference proteome</keyword>
<dbReference type="GO" id="GO:0003690">
    <property type="term" value="F:double-stranded DNA binding"/>
    <property type="evidence" value="ECO:0007669"/>
    <property type="project" value="TreeGrafter"/>
</dbReference>
<keyword evidence="7" id="KW-0234">DNA repair</keyword>
<name>A0A9P8CHQ8_9HELO</name>
<dbReference type="PANTHER" id="PTHR12415">
    <property type="entry name" value="TYROSYL-DNA PHOSPHODIESTERASE 1"/>
    <property type="match status" value="1"/>
</dbReference>
<dbReference type="GO" id="GO:0017005">
    <property type="term" value="F:3'-tyrosyl-DNA phosphodiesterase activity"/>
    <property type="evidence" value="ECO:0007669"/>
    <property type="project" value="TreeGrafter"/>
</dbReference>
<evidence type="ECO:0000256" key="8">
    <source>
        <dbReference type="ARBA" id="ARBA00023242"/>
    </source>
</evidence>
<comment type="similarity">
    <text evidence="2">Belongs to the tyrosyl-DNA phosphodiesterase family.</text>
</comment>
<dbReference type="SUPFAM" id="SSF56024">
    <property type="entry name" value="Phospholipase D/nuclease"/>
    <property type="match status" value="2"/>
</dbReference>
<evidence type="ECO:0000256" key="6">
    <source>
        <dbReference type="ARBA" id="ARBA00022839"/>
    </source>
</evidence>
<dbReference type="Proteomes" id="UP000887226">
    <property type="component" value="Unassembled WGS sequence"/>
</dbReference>
<dbReference type="GO" id="GO:0003697">
    <property type="term" value="F:single-stranded DNA binding"/>
    <property type="evidence" value="ECO:0007669"/>
    <property type="project" value="TreeGrafter"/>
</dbReference>
<dbReference type="EMBL" id="MU253785">
    <property type="protein sequence ID" value="KAG9247035.1"/>
    <property type="molecule type" value="Genomic_DNA"/>
</dbReference>
<feature type="site" description="Interaction with DNA" evidence="11">
    <location>
        <position position="433"/>
    </location>
</feature>
<evidence type="ECO:0000256" key="10">
    <source>
        <dbReference type="PIRSR" id="PIRSR610347-2"/>
    </source>
</evidence>
<gene>
    <name evidence="13" type="ORF">BJ878DRAFT_573545</name>
</gene>
<protein>
    <submittedName>
        <fullName evidence="13">Tyrosyl-DNA phosphodiesterase I</fullName>
    </submittedName>
</protein>
<evidence type="ECO:0000256" key="11">
    <source>
        <dbReference type="PIRSR" id="PIRSR610347-3"/>
    </source>
</evidence>
<feature type="region of interest" description="Disordered" evidence="12">
    <location>
        <begin position="1"/>
        <end position="49"/>
    </location>
</feature>
<sequence>MDNLAKRRRLDPDEQRDQESKDIHGSLSRPVSPPPLRHQRPDAQSIKSTGVLKSPFQLTHIRDLPDSSNVDAATLKDILGDPLIAECWEFNYLHDLEFLMDQFDSDVKDLVKVHVIHGFWRKEDGSRLRLIGQATKYTNLKLHTAYMPEMFGTHHSKMLILIRHDDTAQVIIHTANMIPFDWTNMTQALWRSPLLPKFTNTPTPSTSGTFGIGAKFKADLLNYLKSYDQTKPAHRGPICTQLVEELTKYDFSEIRAAIVASCPGKQSVETDSETSWGWSGLKNVLNNVPVSGKQPTIIVQISSIATLGGTDKWLDKTLFKTLETSSNLTSKGKFHVIFPTADEVRRSLNGYISGNAIHTKIQSKQQIQQLTYLKPLLCHWAGDRGQPPASGSSVPVSDAGRKRAAPHIKTYIRFTDITRTAIDWMLVTSANLSKQAWGDTVNSEGNVRVCSYEIGVMVWPELFGNGAKMVPTFKTDTPVNGNEEGLVIGARMPYDLPIVPYGMDDEPWCATTTYNEPDWMGQTWPVME</sequence>
<feature type="binding site" evidence="10">
    <location>
        <position position="157"/>
    </location>
    <ligand>
        <name>substrate</name>
    </ligand>
</feature>
<feature type="binding site" evidence="10">
    <location>
        <position position="409"/>
    </location>
    <ligand>
        <name>substrate</name>
    </ligand>
</feature>
<dbReference type="FunFam" id="3.30.870.10:FF:000038">
    <property type="entry name" value="Probable tyrosyl-DNA phosphodiesterase"/>
    <property type="match status" value="1"/>
</dbReference>
<dbReference type="CDD" id="cd09123">
    <property type="entry name" value="PLDc_Tdp1_2"/>
    <property type="match status" value="1"/>
</dbReference>
<evidence type="ECO:0000256" key="7">
    <source>
        <dbReference type="ARBA" id="ARBA00023204"/>
    </source>
</evidence>
<feature type="compositionally biased region" description="Basic and acidic residues" evidence="12">
    <location>
        <begin position="10"/>
        <end position="24"/>
    </location>
</feature>